<evidence type="ECO:0000256" key="4">
    <source>
        <dbReference type="ARBA" id="ARBA00022729"/>
    </source>
</evidence>
<evidence type="ECO:0000313" key="10">
    <source>
        <dbReference type="Proteomes" id="UP000291338"/>
    </source>
</evidence>
<dbReference type="Gene3D" id="3.90.1210.10">
    <property type="entry name" value="Antifreeze-like/N-acetylneuraminic acid synthase C-terminal domain"/>
    <property type="match status" value="1"/>
</dbReference>
<evidence type="ECO:0000256" key="7">
    <source>
        <dbReference type="RuleBase" id="RU362063"/>
    </source>
</evidence>
<keyword evidence="9" id="KW-0282">Flagellum</keyword>
<dbReference type="CDD" id="cd11614">
    <property type="entry name" value="SAF_CpaB_FlgA_like"/>
    <property type="match status" value="1"/>
</dbReference>
<comment type="caution">
    <text evidence="9">The sequence shown here is derived from an EMBL/GenBank/DDBJ whole genome shotgun (WGS) entry which is preliminary data.</text>
</comment>
<name>A0A4Q7IK09_9GAMM</name>
<comment type="function">
    <text evidence="6 7">Involved in the assembly process of the P-ring formation. It may associate with FlgF on the rod constituting a structure essential for the P-ring assembly or may act as a modulator protein for the P-ring assembly.</text>
</comment>
<sequence>MSLLKKTKTYQIFCSLACFVTSLSSQAQVYLNQQLETGAETYIRDQIKFKVGTRIEINALPLDTRLKSRKCASPLLFSSNATPPFNRQVTVRIKCEDLASWTQFVHVRIEELFPVIVTTQNINKGELITAESITTEFKPKHFVRASNLDTEENLIGSRSKRVIRNGASIGLHHICMVCKGDNVTIYAKTRTLTIKTTGIALQDGNIGEQIRVKNQKSGKTISARVKDIESVEVNI</sequence>
<dbReference type="RefSeq" id="WP_130256145.1">
    <property type="nucleotide sequence ID" value="NZ_PPSX01000052.1"/>
</dbReference>
<accession>A0A4Q7IK09</accession>
<dbReference type="GO" id="GO:0042597">
    <property type="term" value="C:periplasmic space"/>
    <property type="evidence" value="ECO:0007669"/>
    <property type="project" value="UniProtKB-SubCell"/>
</dbReference>
<keyword evidence="4 7" id="KW-0732">Signal</keyword>
<dbReference type="GO" id="GO:0044780">
    <property type="term" value="P:bacterial-type flagellum assembly"/>
    <property type="evidence" value="ECO:0007669"/>
    <property type="project" value="InterPro"/>
</dbReference>
<evidence type="ECO:0000256" key="5">
    <source>
        <dbReference type="ARBA" id="ARBA00022764"/>
    </source>
</evidence>
<dbReference type="InterPro" id="IPR013974">
    <property type="entry name" value="SAF"/>
</dbReference>
<protein>
    <recommendedName>
        <fullName evidence="3 7">Flagella basal body P-ring formation protein FlgA</fullName>
    </recommendedName>
</protein>
<dbReference type="AlphaFoldDB" id="A0A4Q7IK09"/>
<evidence type="ECO:0000256" key="3">
    <source>
        <dbReference type="ARBA" id="ARBA00014754"/>
    </source>
</evidence>
<dbReference type="Proteomes" id="UP000291338">
    <property type="component" value="Unassembled WGS sequence"/>
</dbReference>
<keyword evidence="5 7" id="KW-0574">Periplasm</keyword>
<dbReference type="NCBIfam" id="TIGR03170">
    <property type="entry name" value="flgA_cterm"/>
    <property type="match status" value="1"/>
</dbReference>
<dbReference type="EMBL" id="PPSX01000052">
    <property type="protein sequence ID" value="RZQ52503.1"/>
    <property type="molecule type" value="Genomic_DNA"/>
</dbReference>
<keyword evidence="7" id="KW-1005">Bacterial flagellum biogenesis</keyword>
<feature type="signal peptide" evidence="7">
    <location>
        <begin position="1"/>
        <end position="27"/>
    </location>
</feature>
<dbReference type="PANTHER" id="PTHR36307:SF1">
    <property type="entry name" value="FLAGELLA BASAL BODY P-RING FORMATION PROTEIN FLGA"/>
    <property type="match status" value="1"/>
</dbReference>
<organism evidence="9 10">
    <name type="scientific">Pseudoalteromonas phenolica</name>
    <dbReference type="NCBI Taxonomy" id="161398"/>
    <lineage>
        <taxon>Bacteria</taxon>
        <taxon>Pseudomonadati</taxon>
        <taxon>Pseudomonadota</taxon>
        <taxon>Gammaproteobacteria</taxon>
        <taxon>Alteromonadales</taxon>
        <taxon>Pseudoalteromonadaceae</taxon>
        <taxon>Pseudoalteromonas</taxon>
    </lineage>
</organism>
<dbReference type="SMART" id="SM00858">
    <property type="entry name" value="SAF"/>
    <property type="match status" value="1"/>
</dbReference>
<evidence type="ECO:0000259" key="8">
    <source>
        <dbReference type="SMART" id="SM00858"/>
    </source>
</evidence>
<evidence type="ECO:0000256" key="1">
    <source>
        <dbReference type="ARBA" id="ARBA00004418"/>
    </source>
</evidence>
<comment type="similarity">
    <text evidence="2 7">Belongs to the FlgA family.</text>
</comment>
<gene>
    <name evidence="9" type="ORF">C1E23_13905</name>
</gene>
<keyword evidence="9" id="KW-0966">Cell projection</keyword>
<feature type="chain" id="PRO_5020829073" description="Flagella basal body P-ring formation protein FlgA" evidence="7">
    <location>
        <begin position="28"/>
        <end position="235"/>
    </location>
</feature>
<reference evidence="9 10" key="1">
    <citation type="submission" date="2018-01" db="EMBL/GenBank/DDBJ databases">
        <title>Co-occurrence of chitin degradation, pigmentation and bioactivity in marine Pseudoalteromonas.</title>
        <authorList>
            <person name="Paulsen S."/>
            <person name="Gram L."/>
            <person name="Machado H."/>
        </authorList>
    </citation>
    <scope>NUCLEOTIDE SEQUENCE [LARGE SCALE GENOMIC DNA]</scope>
    <source>
        <strain evidence="9 10">S3898</strain>
    </source>
</reference>
<dbReference type="InterPro" id="IPR017585">
    <property type="entry name" value="SAF_FlgA"/>
</dbReference>
<dbReference type="Pfam" id="PF13144">
    <property type="entry name" value="ChapFlgA"/>
    <property type="match status" value="1"/>
</dbReference>
<proteinExistence type="inferred from homology"/>
<evidence type="ECO:0000256" key="2">
    <source>
        <dbReference type="ARBA" id="ARBA00010474"/>
    </source>
</evidence>
<comment type="subcellular location">
    <subcellularLocation>
        <location evidence="1 7">Periplasm</location>
    </subcellularLocation>
</comment>
<evidence type="ECO:0000313" key="9">
    <source>
        <dbReference type="EMBL" id="RZQ52503.1"/>
    </source>
</evidence>
<dbReference type="Gene3D" id="2.30.30.760">
    <property type="match status" value="1"/>
</dbReference>
<dbReference type="PANTHER" id="PTHR36307">
    <property type="entry name" value="FLAGELLA BASAL BODY P-RING FORMATION PROTEIN FLGA"/>
    <property type="match status" value="1"/>
</dbReference>
<evidence type="ECO:0000256" key="6">
    <source>
        <dbReference type="ARBA" id="ARBA00025643"/>
    </source>
</evidence>
<feature type="domain" description="SAF" evidence="8">
    <location>
        <begin position="113"/>
        <end position="175"/>
    </location>
</feature>
<keyword evidence="9" id="KW-0969">Cilium</keyword>
<dbReference type="InterPro" id="IPR039246">
    <property type="entry name" value="Flagellar_FlgA"/>
</dbReference>